<evidence type="ECO:0000313" key="1">
    <source>
        <dbReference type="EMBL" id="GMA33275.1"/>
    </source>
</evidence>
<dbReference type="RefSeq" id="WP_284251980.1">
    <property type="nucleotide sequence ID" value="NZ_BSUM01000001.1"/>
</dbReference>
<accession>A0AA37XIQ3</accession>
<reference evidence="1" key="2">
    <citation type="submission" date="2023-02" db="EMBL/GenBank/DDBJ databases">
        <authorList>
            <person name="Sun Q."/>
            <person name="Mori K."/>
        </authorList>
    </citation>
    <scope>NUCLEOTIDE SEQUENCE</scope>
    <source>
        <strain evidence="1">NBRC 112290</strain>
    </source>
</reference>
<reference evidence="1" key="1">
    <citation type="journal article" date="2014" name="Int. J. Syst. Evol. Microbiol.">
        <title>Complete genome sequence of Corynebacterium casei LMG S-19264T (=DSM 44701T), isolated from a smear-ripened cheese.</title>
        <authorList>
            <consortium name="US DOE Joint Genome Institute (JGI-PGF)"/>
            <person name="Walter F."/>
            <person name="Albersmeier A."/>
            <person name="Kalinowski J."/>
            <person name="Ruckert C."/>
        </authorList>
    </citation>
    <scope>NUCLEOTIDE SEQUENCE</scope>
    <source>
        <strain evidence="1">NBRC 112290</strain>
    </source>
</reference>
<evidence type="ECO:0000313" key="2">
    <source>
        <dbReference type="Proteomes" id="UP001157161"/>
    </source>
</evidence>
<dbReference type="Proteomes" id="UP001157161">
    <property type="component" value="Unassembled WGS sequence"/>
</dbReference>
<proteinExistence type="predicted"/>
<organism evidence="1 2">
    <name type="scientific">Litorihabitans aurantiacus</name>
    <dbReference type="NCBI Taxonomy" id="1930061"/>
    <lineage>
        <taxon>Bacteria</taxon>
        <taxon>Bacillati</taxon>
        <taxon>Actinomycetota</taxon>
        <taxon>Actinomycetes</taxon>
        <taxon>Micrococcales</taxon>
        <taxon>Beutenbergiaceae</taxon>
        <taxon>Litorihabitans</taxon>
    </lineage>
</organism>
<comment type="caution">
    <text evidence="1">The sequence shown here is derived from an EMBL/GenBank/DDBJ whole genome shotgun (WGS) entry which is preliminary data.</text>
</comment>
<name>A0AA37XIQ3_9MICO</name>
<sequence>MLTPLPEVPPTPGSDASSSLLPLLPLAPVAPAVPDGAVAAPRPVTPGITVRRGGLVDVNAVVRMLTAGNRHIDIDGDGEPDGPLDPEAAGSAARMALSHVVLDRGDLWVAHDVAGDLQAISVWMPGDVEGVAAELRQVLERELGTTDPGEAIGPSPHVRPQLMGAMQAVLEQALVLQPRLVLFAVTVAPQVDPAAVVELARAVVAPVVSGDGDVLAVALDGDRARLLEAVGFAEVAQVPLGADHALWLGRA</sequence>
<keyword evidence="2" id="KW-1185">Reference proteome</keyword>
<dbReference type="EMBL" id="BSUM01000001">
    <property type="protein sequence ID" value="GMA33275.1"/>
    <property type="molecule type" value="Genomic_DNA"/>
</dbReference>
<gene>
    <name evidence="1" type="ORF">GCM10025875_32670</name>
</gene>
<protein>
    <submittedName>
        <fullName evidence="1">Uncharacterized protein</fullName>
    </submittedName>
</protein>
<dbReference type="AlphaFoldDB" id="A0AA37XIQ3"/>